<dbReference type="InterPro" id="IPR000743">
    <property type="entry name" value="Glyco_hydro_28"/>
</dbReference>
<evidence type="ECO:0000256" key="3">
    <source>
        <dbReference type="ARBA" id="ARBA00022512"/>
    </source>
</evidence>
<dbReference type="STRING" id="3988.B9RP57"/>
<dbReference type="GO" id="GO:0071555">
    <property type="term" value="P:cell wall organization"/>
    <property type="evidence" value="ECO:0007669"/>
    <property type="project" value="UniProtKB-KW"/>
</dbReference>
<dbReference type="GO" id="GO:0005975">
    <property type="term" value="P:carbohydrate metabolic process"/>
    <property type="evidence" value="ECO:0007669"/>
    <property type="project" value="InterPro"/>
</dbReference>
<evidence type="ECO:0000256" key="2">
    <source>
        <dbReference type="ARBA" id="ARBA00008834"/>
    </source>
</evidence>
<dbReference type="InterPro" id="IPR006626">
    <property type="entry name" value="PbH1"/>
</dbReference>
<accession>B9RP57</accession>
<dbReference type="EMBL" id="EQ973791">
    <property type="protein sequence ID" value="EEF46975.1"/>
    <property type="molecule type" value="Genomic_DNA"/>
</dbReference>
<comment type="subcellular location">
    <subcellularLocation>
        <location evidence="1">Secreted</location>
        <location evidence="1">Cell wall</location>
    </subcellularLocation>
</comment>
<evidence type="ECO:0000256" key="5">
    <source>
        <dbReference type="ARBA" id="ARBA00022801"/>
    </source>
</evidence>
<evidence type="ECO:0000313" key="12">
    <source>
        <dbReference type="Proteomes" id="UP000008311"/>
    </source>
</evidence>
<evidence type="ECO:0000256" key="6">
    <source>
        <dbReference type="ARBA" id="ARBA00023295"/>
    </source>
</evidence>
<sequence length="395" mass="42478">MQKVLIGLLLFCFAVSTIVVEGARPSILNVVDFGAIGDGQTNDSMAFLQAWNALCEATTAPLLRVPAGKTFLLQPVIFSGPCSSSRVRIQVLGSIVAPRSRDAWKNGTSESWLSFSQVLNLTISGTGQIDGQGSAWWTHPRSNHLKALHFSQCDNLILRGLTHINSPRNHISINSCIGVIISHLNIIAPKESPNTDGIDISRSSYVKIRDSNISTGDDCVAVNGNSSYIRIINVVCGPGHGISVGSLGAKGLTDTVEEVHVRNCTFNRTQNGVRIKTWQGGQGFARKISFTQITLIASENPVIIDQYYCDGEQNCKNGTTAVAVSNVIYSDIKGTSAQKEAIRLDCSEIGCTNIVMNRIYIAPSAPLVHQTEAYCQNVRGTSNNVTPNVNCLSGS</sequence>
<dbReference type="FunCoup" id="B9RP57">
    <property type="interactions" value="67"/>
</dbReference>
<evidence type="ECO:0000256" key="4">
    <source>
        <dbReference type="ARBA" id="ARBA00022525"/>
    </source>
</evidence>
<dbReference type="Gene3D" id="2.160.20.10">
    <property type="entry name" value="Single-stranded right-handed beta-helix, Pectin lyase-like"/>
    <property type="match status" value="1"/>
</dbReference>
<dbReference type="PANTHER" id="PTHR31375">
    <property type="match status" value="1"/>
</dbReference>
<dbReference type="Proteomes" id="UP000008311">
    <property type="component" value="Unassembled WGS sequence"/>
</dbReference>
<keyword evidence="4" id="KW-0964">Secreted</keyword>
<name>B9RP57_RICCO</name>
<feature type="signal peptide" evidence="10">
    <location>
        <begin position="1"/>
        <end position="22"/>
    </location>
</feature>
<keyword evidence="6 9" id="KW-0326">Glycosidase</keyword>
<dbReference type="AlphaFoldDB" id="B9RP57"/>
<dbReference type="InParanoid" id="B9RP57"/>
<protein>
    <submittedName>
        <fullName evidence="11">Polygalacturonase-2, putative</fullName>
        <ecNumber evidence="11">3.2.1.67</ecNumber>
    </submittedName>
</protein>
<keyword evidence="3" id="KW-0134">Cell wall</keyword>
<dbReference type="GO" id="GO:0047911">
    <property type="term" value="F:galacturan 1,4-alpha-galacturonidase activity"/>
    <property type="evidence" value="ECO:0007669"/>
    <property type="project" value="UniProtKB-EC"/>
</dbReference>
<dbReference type="GO" id="GO:0004650">
    <property type="term" value="F:polygalacturonase activity"/>
    <property type="evidence" value="ECO:0007669"/>
    <property type="project" value="InterPro"/>
</dbReference>
<evidence type="ECO:0000256" key="7">
    <source>
        <dbReference type="ARBA" id="ARBA00023316"/>
    </source>
</evidence>
<evidence type="ECO:0000256" key="10">
    <source>
        <dbReference type="SAM" id="SignalP"/>
    </source>
</evidence>
<organism evidence="11 12">
    <name type="scientific">Ricinus communis</name>
    <name type="common">Castor bean</name>
    <dbReference type="NCBI Taxonomy" id="3988"/>
    <lineage>
        <taxon>Eukaryota</taxon>
        <taxon>Viridiplantae</taxon>
        <taxon>Streptophyta</taxon>
        <taxon>Embryophyta</taxon>
        <taxon>Tracheophyta</taxon>
        <taxon>Spermatophyta</taxon>
        <taxon>Magnoliopsida</taxon>
        <taxon>eudicotyledons</taxon>
        <taxon>Gunneridae</taxon>
        <taxon>Pentapetalae</taxon>
        <taxon>rosids</taxon>
        <taxon>fabids</taxon>
        <taxon>Malpighiales</taxon>
        <taxon>Euphorbiaceae</taxon>
        <taxon>Acalyphoideae</taxon>
        <taxon>Acalypheae</taxon>
        <taxon>Ricinus</taxon>
    </lineage>
</organism>
<evidence type="ECO:0000256" key="8">
    <source>
        <dbReference type="PROSITE-ProRule" id="PRU10052"/>
    </source>
</evidence>
<dbReference type="InterPro" id="IPR011050">
    <property type="entry name" value="Pectin_lyase_fold/virulence"/>
</dbReference>
<dbReference type="SMART" id="SM00710">
    <property type="entry name" value="PbH1"/>
    <property type="match status" value="4"/>
</dbReference>
<gene>
    <name evidence="11" type="ORF">RCOM_0924330</name>
</gene>
<evidence type="ECO:0000313" key="11">
    <source>
        <dbReference type="EMBL" id="EEF46975.1"/>
    </source>
</evidence>
<dbReference type="SUPFAM" id="SSF51126">
    <property type="entry name" value="Pectin lyase-like"/>
    <property type="match status" value="1"/>
</dbReference>
<keyword evidence="10" id="KW-0732">Signal</keyword>
<feature type="chain" id="PRO_5002890911" evidence="10">
    <location>
        <begin position="23"/>
        <end position="395"/>
    </location>
</feature>
<dbReference type="Pfam" id="PF00295">
    <property type="entry name" value="Glyco_hydro_28"/>
    <property type="match status" value="1"/>
</dbReference>
<feature type="active site" evidence="8">
    <location>
        <position position="240"/>
    </location>
</feature>
<evidence type="ECO:0000256" key="1">
    <source>
        <dbReference type="ARBA" id="ARBA00004191"/>
    </source>
</evidence>
<keyword evidence="5 9" id="KW-0378">Hydrolase</keyword>
<dbReference type="eggNOG" id="ENOG502QQ3K">
    <property type="taxonomic scope" value="Eukaryota"/>
</dbReference>
<dbReference type="EC" id="3.2.1.67" evidence="11"/>
<comment type="similarity">
    <text evidence="2 9">Belongs to the glycosyl hydrolase 28 family.</text>
</comment>
<evidence type="ECO:0000256" key="9">
    <source>
        <dbReference type="RuleBase" id="RU361169"/>
    </source>
</evidence>
<keyword evidence="12" id="KW-1185">Reference proteome</keyword>
<dbReference type="InterPro" id="IPR012334">
    <property type="entry name" value="Pectin_lyas_fold"/>
</dbReference>
<reference evidence="12" key="1">
    <citation type="journal article" date="2010" name="Nat. Biotechnol.">
        <title>Draft genome sequence of the oilseed species Ricinus communis.</title>
        <authorList>
            <person name="Chan A.P."/>
            <person name="Crabtree J."/>
            <person name="Zhao Q."/>
            <person name="Lorenzi H."/>
            <person name="Orvis J."/>
            <person name="Puiu D."/>
            <person name="Melake-Berhan A."/>
            <person name="Jones K.M."/>
            <person name="Redman J."/>
            <person name="Chen G."/>
            <person name="Cahoon E.B."/>
            <person name="Gedil M."/>
            <person name="Stanke M."/>
            <person name="Haas B.J."/>
            <person name="Wortman J.R."/>
            <person name="Fraser-Liggett C.M."/>
            <person name="Ravel J."/>
            <person name="Rabinowicz P.D."/>
        </authorList>
    </citation>
    <scope>NUCLEOTIDE SEQUENCE [LARGE SCALE GENOMIC DNA]</scope>
    <source>
        <strain evidence="12">cv. Hale</strain>
    </source>
</reference>
<dbReference type="PROSITE" id="PS00502">
    <property type="entry name" value="POLYGALACTURONASE"/>
    <property type="match status" value="1"/>
</dbReference>
<proteinExistence type="inferred from homology"/>
<keyword evidence="7" id="KW-0961">Cell wall biogenesis/degradation</keyword>